<evidence type="ECO:0000259" key="1">
    <source>
        <dbReference type="Pfam" id="PF03354"/>
    </source>
</evidence>
<gene>
    <name evidence="3" type="ORF">FSZ31_04340</name>
</gene>
<evidence type="ECO:0000313" key="4">
    <source>
        <dbReference type="Proteomes" id="UP000321129"/>
    </source>
</evidence>
<dbReference type="OrthoDB" id="9760250at2"/>
<dbReference type="PANTHER" id="PTHR41287">
    <property type="match status" value="1"/>
</dbReference>
<sequence length="571" mass="62763">MGSPDPLEWDFSCPDWEQRLRDQRSLLPDLPLDEVEASRAVSIFDRLRLPDVPGQPAFADAAGDWARDMVRAIFGSLVDGERMVPELFELVPKKNAKTTNGAAIMVVALLMNLRPRAEFVLVGPTQEIADLAFQQASGIIDADPDGYLQKRFQVQEHVKTIVDRTNNARLKVKTFDLKVATGAKPAGVLIDELHLMAGMPHAARVIGQLRGGMIANPEAFLIFITTQSDEPPAGAFKAELDYARAVRDGRIPQGRVLPMLYEFPEAMQIAEEKPWRDPACWPMVLPNLGRSITVDRLKKEFRAAREKGEAEERRWASQHLNIEIGLALHSDRWIGADLWPRAVDVTLSYAELIARSEVIVAGIDGGGLDDLMGLGLIGRCRETKNWLGWGHAWAQPEVFDKRKEIAARLQDFADEGDLTVCEDPTEDIRGLADIIEELNTLGLLPAENAVGLDPQGVGALIDELSGRGIAEAQMIGIAQGFRLSSAVWGLERKLKDGTFVHAPQALMNWCVGNAKTEQRGNAVLITKQTAGKAKIDPLIAMFNAVSLMGRNPVAEGDNNGGLDRYLERLSA</sequence>
<dbReference type="Gene3D" id="3.40.50.300">
    <property type="entry name" value="P-loop containing nucleotide triphosphate hydrolases"/>
    <property type="match status" value="1"/>
</dbReference>
<dbReference type="GO" id="GO:0004519">
    <property type="term" value="F:endonuclease activity"/>
    <property type="evidence" value="ECO:0007669"/>
    <property type="project" value="InterPro"/>
</dbReference>
<dbReference type="PANTHER" id="PTHR41287:SF1">
    <property type="entry name" value="PROTEIN YMFN"/>
    <property type="match status" value="1"/>
</dbReference>
<comment type="caution">
    <text evidence="3">The sequence shown here is derived from an EMBL/GenBank/DDBJ whole genome shotgun (WGS) entry which is preliminary data.</text>
</comment>
<dbReference type="InterPro" id="IPR027417">
    <property type="entry name" value="P-loop_NTPase"/>
</dbReference>
<dbReference type="AlphaFoldDB" id="A0A5C6UPA4"/>
<dbReference type="Proteomes" id="UP000321129">
    <property type="component" value="Unassembled WGS sequence"/>
</dbReference>
<feature type="domain" description="Terminase large subunit-like endonuclease" evidence="2">
    <location>
        <begin position="272"/>
        <end position="546"/>
    </location>
</feature>
<dbReference type="InterPro" id="IPR005021">
    <property type="entry name" value="Terminase_largesu-like"/>
</dbReference>
<keyword evidence="4" id="KW-1185">Reference proteome</keyword>
<dbReference type="Pfam" id="PF03354">
    <property type="entry name" value="TerL_ATPase"/>
    <property type="match status" value="1"/>
</dbReference>
<protein>
    <submittedName>
        <fullName evidence="3">Terminase large subunit</fullName>
    </submittedName>
</protein>
<accession>A0A5C6UPA4</accession>
<dbReference type="EMBL" id="VOPY01000001">
    <property type="protein sequence ID" value="TXC73956.1"/>
    <property type="molecule type" value="Genomic_DNA"/>
</dbReference>
<proteinExistence type="predicted"/>
<name>A0A5C6UPA4_9SPHN</name>
<dbReference type="InterPro" id="IPR046462">
    <property type="entry name" value="TerL_nuclease"/>
</dbReference>
<organism evidence="3 4">
    <name type="scientific">Flavisphingopyxis soli</name>
    <dbReference type="NCBI Taxonomy" id="2601267"/>
    <lineage>
        <taxon>Bacteria</taxon>
        <taxon>Pseudomonadati</taxon>
        <taxon>Pseudomonadota</taxon>
        <taxon>Alphaproteobacteria</taxon>
        <taxon>Sphingomonadales</taxon>
        <taxon>Sphingopyxidaceae</taxon>
        <taxon>Flavisphingopyxis</taxon>
    </lineage>
</organism>
<evidence type="ECO:0000259" key="2">
    <source>
        <dbReference type="Pfam" id="PF20441"/>
    </source>
</evidence>
<feature type="domain" description="Terminase large subunit-like ATPase" evidence="1">
    <location>
        <begin position="69"/>
        <end position="243"/>
    </location>
</feature>
<evidence type="ECO:0000313" key="3">
    <source>
        <dbReference type="EMBL" id="TXC73956.1"/>
    </source>
</evidence>
<reference evidence="3 4" key="1">
    <citation type="submission" date="2019-08" db="EMBL/GenBank/DDBJ databases">
        <title>Sphingorhabdus soil sp. nov., isolated from arctic soil.</title>
        <authorList>
            <person name="Liu Y."/>
        </authorList>
    </citation>
    <scope>NUCLEOTIDE SEQUENCE [LARGE SCALE GENOMIC DNA]</scope>
    <source>
        <strain evidence="3 4">D-2Q-5-6</strain>
    </source>
</reference>
<dbReference type="Pfam" id="PF20441">
    <property type="entry name" value="TerL_nuclease"/>
    <property type="match status" value="1"/>
</dbReference>
<dbReference type="InterPro" id="IPR046461">
    <property type="entry name" value="TerL_ATPase"/>
</dbReference>